<comment type="caution">
    <text evidence="1">The sequence shown here is derived from an EMBL/GenBank/DDBJ whole genome shotgun (WGS) entry which is preliminary data.</text>
</comment>
<evidence type="ECO:0000313" key="1">
    <source>
        <dbReference type="EMBL" id="PON62740.1"/>
    </source>
</evidence>
<gene>
    <name evidence="1" type="ORF">PanWU01x14_136520</name>
</gene>
<evidence type="ECO:0000313" key="2">
    <source>
        <dbReference type="Proteomes" id="UP000237105"/>
    </source>
</evidence>
<reference evidence="2" key="1">
    <citation type="submission" date="2016-06" db="EMBL/GenBank/DDBJ databases">
        <title>Parallel loss of symbiosis genes in relatives of nitrogen-fixing non-legume Parasponia.</title>
        <authorList>
            <person name="Van Velzen R."/>
            <person name="Holmer R."/>
            <person name="Bu F."/>
            <person name="Rutten L."/>
            <person name="Van Zeijl A."/>
            <person name="Liu W."/>
            <person name="Santuari L."/>
            <person name="Cao Q."/>
            <person name="Sharma T."/>
            <person name="Shen D."/>
            <person name="Roswanjaya Y."/>
            <person name="Wardhani T."/>
            <person name="Kalhor M.S."/>
            <person name="Jansen J."/>
            <person name="Van den Hoogen J."/>
            <person name="Gungor B."/>
            <person name="Hartog M."/>
            <person name="Hontelez J."/>
            <person name="Verver J."/>
            <person name="Yang W.-C."/>
            <person name="Schijlen E."/>
            <person name="Repin R."/>
            <person name="Schilthuizen M."/>
            <person name="Schranz E."/>
            <person name="Heidstra R."/>
            <person name="Miyata K."/>
            <person name="Fedorova E."/>
            <person name="Kohlen W."/>
            <person name="Bisseling T."/>
            <person name="Smit S."/>
            <person name="Geurts R."/>
        </authorList>
    </citation>
    <scope>NUCLEOTIDE SEQUENCE [LARGE SCALE GENOMIC DNA]</scope>
    <source>
        <strain evidence="2">cv. WU1-14</strain>
    </source>
</reference>
<accession>A0A2P5CNW3</accession>
<sequence length="127" mass="14281">SEIQLSMGLPQPPMTDLIRSVTNASQIHIADFSNGKAAHQPDWWLPPPPGWCKVSMKERCRFSKVNPTANCLSIASWIVNNHLGLLGPSFGDIQTLAKNFYCLEFAFLHRNYNFFAHNIARGLLPLM</sequence>
<protein>
    <submittedName>
        <fullName evidence="1">Uncharacterized protein</fullName>
    </submittedName>
</protein>
<name>A0A2P5CNW3_PARAD</name>
<dbReference type="Proteomes" id="UP000237105">
    <property type="component" value="Unassembled WGS sequence"/>
</dbReference>
<keyword evidence="2" id="KW-1185">Reference proteome</keyword>
<dbReference type="EMBL" id="JXTB01000110">
    <property type="protein sequence ID" value="PON62740.1"/>
    <property type="molecule type" value="Genomic_DNA"/>
</dbReference>
<dbReference type="AlphaFoldDB" id="A0A2P5CNW3"/>
<proteinExistence type="predicted"/>
<feature type="non-terminal residue" evidence="1">
    <location>
        <position position="1"/>
    </location>
</feature>
<organism evidence="1 2">
    <name type="scientific">Parasponia andersonii</name>
    <name type="common">Sponia andersonii</name>
    <dbReference type="NCBI Taxonomy" id="3476"/>
    <lineage>
        <taxon>Eukaryota</taxon>
        <taxon>Viridiplantae</taxon>
        <taxon>Streptophyta</taxon>
        <taxon>Embryophyta</taxon>
        <taxon>Tracheophyta</taxon>
        <taxon>Spermatophyta</taxon>
        <taxon>Magnoliopsida</taxon>
        <taxon>eudicotyledons</taxon>
        <taxon>Gunneridae</taxon>
        <taxon>Pentapetalae</taxon>
        <taxon>rosids</taxon>
        <taxon>fabids</taxon>
        <taxon>Rosales</taxon>
        <taxon>Cannabaceae</taxon>
        <taxon>Parasponia</taxon>
    </lineage>
</organism>